<dbReference type="SUPFAM" id="SSF53756">
    <property type="entry name" value="UDP-Glycosyltransferase/glycogen phosphorylase"/>
    <property type="match status" value="1"/>
</dbReference>
<keyword evidence="11 15" id="KW-0119">Carbohydrate metabolism</keyword>
<feature type="modified residue" description="N6-(pyridoxal phosphate)lysine" evidence="14">
    <location>
        <position position="661"/>
    </location>
</feature>
<proteinExistence type="inferred from homology"/>
<dbReference type="InterPro" id="IPR011833">
    <property type="entry name" value="Glycg_phsphrylas"/>
</dbReference>
<evidence type="ECO:0000256" key="3">
    <source>
        <dbReference type="ARBA" id="ARBA00006047"/>
    </source>
</evidence>
<evidence type="ECO:0000313" key="16">
    <source>
        <dbReference type="Ensembl" id="ENSSTUP00000021559.1"/>
    </source>
</evidence>
<comment type="function">
    <text evidence="13">Glycogen phosphorylase that regulates glycogen mobilization. Phosphorylase is an important allosteric enzyme in carbohydrate metabolism. Enzymes from different sources differ in their regulatory mechanisms and in their natural substrates. However, all known phosphorylases share catalytic and structural properties.</text>
</comment>
<evidence type="ECO:0000256" key="10">
    <source>
        <dbReference type="ARBA" id="ARBA00022990"/>
    </source>
</evidence>
<dbReference type="PANTHER" id="PTHR11468:SF29">
    <property type="entry name" value="GLYCOGEN PHOSPHORYLASE, BRAIN FORM"/>
    <property type="match status" value="1"/>
</dbReference>
<dbReference type="FunFam" id="3.40.50.2000:FF:000149">
    <property type="entry name" value="Glycogen phosphorylase, muscle form"/>
    <property type="match status" value="1"/>
</dbReference>
<gene>
    <name evidence="16" type="primary">PYGB</name>
    <name evidence="16" type="synonym">pygb</name>
</gene>
<evidence type="ECO:0000256" key="11">
    <source>
        <dbReference type="ARBA" id="ARBA00023277"/>
    </source>
</evidence>
<comment type="catalytic activity">
    <reaction evidence="1 15">
        <text>[(1-&gt;4)-alpha-D-glucosyl](n) + phosphate = [(1-&gt;4)-alpha-D-glucosyl](n-1) + alpha-D-glucose 1-phosphate</text>
        <dbReference type="Rhea" id="RHEA:41732"/>
        <dbReference type="Rhea" id="RHEA-COMP:9584"/>
        <dbReference type="Rhea" id="RHEA-COMP:9586"/>
        <dbReference type="ChEBI" id="CHEBI:15444"/>
        <dbReference type="ChEBI" id="CHEBI:43474"/>
        <dbReference type="ChEBI" id="CHEBI:58601"/>
        <dbReference type="EC" id="2.4.1.1"/>
    </reaction>
</comment>
<evidence type="ECO:0000256" key="15">
    <source>
        <dbReference type="RuleBase" id="RU000587"/>
    </source>
</evidence>
<dbReference type="FunFam" id="3.40.50.2000:FF:000005">
    <property type="entry name" value="Alpha-1,4 glucan phosphorylase"/>
    <property type="match status" value="1"/>
</dbReference>
<dbReference type="CDD" id="cd04300">
    <property type="entry name" value="GT35_Glycogen_Phosphorylase"/>
    <property type="match status" value="1"/>
</dbReference>
<evidence type="ECO:0000256" key="13">
    <source>
        <dbReference type="ARBA" id="ARBA00045394"/>
    </source>
</evidence>
<dbReference type="Ensembl" id="ENSSTUT00000022655.1">
    <property type="protein sequence ID" value="ENSSTUP00000021559.1"/>
    <property type="gene ID" value="ENSSTUG00000009517.1"/>
</dbReference>
<evidence type="ECO:0000256" key="4">
    <source>
        <dbReference type="ARBA" id="ARBA00022533"/>
    </source>
</evidence>
<dbReference type="Pfam" id="PF00343">
    <property type="entry name" value="Phosphorylase"/>
    <property type="match status" value="1"/>
</dbReference>
<reference evidence="16" key="1">
    <citation type="submission" date="2025-08" db="UniProtKB">
        <authorList>
            <consortium name="Ensembl"/>
        </authorList>
    </citation>
    <scope>IDENTIFICATION</scope>
</reference>
<keyword evidence="9 14" id="KW-0663">Pyridoxal phosphate</keyword>
<dbReference type="GO" id="GO:0030170">
    <property type="term" value="F:pyridoxal phosphate binding"/>
    <property type="evidence" value="ECO:0007669"/>
    <property type="project" value="InterPro"/>
</dbReference>
<name>A0A673XBF2_SALTR</name>
<dbReference type="NCBIfam" id="TIGR02093">
    <property type="entry name" value="P_ylase"/>
    <property type="match status" value="1"/>
</dbReference>
<dbReference type="Gene3D" id="3.40.50.2000">
    <property type="entry name" value="Glycogen Phosphorylase B"/>
    <property type="match status" value="2"/>
</dbReference>
<comment type="similarity">
    <text evidence="3 15">Belongs to the glycogen phosphorylase family.</text>
</comment>
<dbReference type="PROSITE" id="PS00102">
    <property type="entry name" value="PHOSPHORYLASE"/>
    <property type="match status" value="1"/>
</dbReference>
<dbReference type="GO" id="GO:0008184">
    <property type="term" value="F:glycogen phosphorylase activity"/>
    <property type="evidence" value="ECO:0007669"/>
    <property type="project" value="InterPro"/>
</dbReference>
<dbReference type="AlphaFoldDB" id="A0A673XBF2"/>
<dbReference type="GeneTree" id="ENSGT00950000183148"/>
<evidence type="ECO:0000256" key="6">
    <source>
        <dbReference type="ARBA" id="ARBA00022600"/>
    </source>
</evidence>
<dbReference type="GO" id="GO:0005980">
    <property type="term" value="P:glycogen catabolic process"/>
    <property type="evidence" value="ECO:0007669"/>
    <property type="project" value="TreeGrafter"/>
</dbReference>
<organism evidence="16 17">
    <name type="scientific">Salmo trutta</name>
    <name type="common">Brown trout</name>
    <dbReference type="NCBI Taxonomy" id="8032"/>
    <lineage>
        <taxon>Eukaryota</taxon>
        <taxon>Metazoa</taxon>
        <taxon>Chordata</taxon>
        <taxon>Craniata</taxon>
        <taxon>Vertebrata</taxon>
        <taxon>Euteleostomi</taxon>
        <taxon>Actinopterygii</taxon>
        <taxon>Neopterygii</taxon>
        <taxon>Teleostei</taxon>
        <taxon>Protacanthopterygii</taxon>
        <taxon>Salmoniformes</taxon>
        <taxon>Salmonidae</taxon>
        <taxon>Salmoninae</taxon>
        <taxon>Salmo</taxon>
    </lineage>
</organism>
<evidence type="ECO:0000256" key="8">
    <source>
        <dbReference type="ARBA" id="ARBA00022679"/>
    </source>
</evidence>
<evidence type="ECO:0000256" key="7">
    <source>
        <dbReference type="ARBA" id="ARBA00022676"/>
    </source>
</evidence>
<keyword evidence="6" id="KW-0321">Glycogen metabolism</keyword>
<keyword evidence="17" id="KW-1185">Reference proteome</keyword>
<evidence type="ECO:0000256" key="12">
    <source>
        <dbReference type="ARBA" id="ARBA00038533"/>
    </source>
</evidence>
<keyword evidence="8 15" id="KW-0808">Transferase</keyword>
<evidence type="ECO:0000256" key="14">
    <source>
        <dbReference type="PIRSR" id="PIRSR000460-1"/>
    </source>
</evidence>
<dbReference type="PANTHER" id="PTHR11468">
    <property type="entry name" value="GLYCOGEN PHOSPHORYLASE"/>
    <property type="match status" value="1"/>
</dbReference>
<dbReference type="InterPro" id="IPR035090">
    <property type="entry name" value="Pyridoxal_P_attach_site"/>
</dbReference>
<evidence type="ECO:0000256" key="9">
    <source>
        <dbReference type="ARBA" id="ARBA00022898"/>
    </source>
</evidence>
<sequence>MSSPLSDHEKRKQISVRGIAGLGDVVEIKKSFNRHLHFTLVKDRNVATPRDYYFALAHTVRDHLVGRWIRTQQYYYEKDPKRIHYLSLEFYMGRTLQNTMINLGLQNACDEAIYQLGLDIEELEEIEEDAGLGNGGLGRLAACFLDSMASLGLAAYGYGIRYEFGIFNQKISNGWQVEEADDWLRYGNPWEKARPEYMLPVHFYGRVEQTAGGVKWVDTQVVLAMPYDTPVPGFKNNTVNTMRLWSAKAPIDFNLQEFNVGDYIEAVLDRNLAENISRVLYPNDNFFEGKELRLKQEYFVVAATLQDIIRRFKSSKFGCRDPVRTSFETFPEKVAIQLNDTHPALAIPELMRILVDLEKLDWDKAWEVTRQTCAYTNHTVLPEALERWPISLFEKLLPRHLQIIYEINHLHLQEGDPKRINMAHLCVVGSHAVNGVARIHSEIVKNTVFKDFYEVEPEKFQNKTNGITPRRWLLLCNPGLADLIAEKIGDDFLTDLFQLRKLLDFIDEDAFICDIADVKQENKQKFAAYLEKEYEVKINPESIFDIHVKRIHEYKRQLLNVLHIITFYNRIKKDPSKHFVPRTVIIGGKAAPGYHMAKMIIKLITAVGQVINNDPVVGDRLKVIYLENYRVSLAEKVIPAADLSEQISTAGTEASGTGNMKFMLNGALTIGTMDGANVEMAEEAGEENLFIFGMRVEDVDAMDQIGYNAREYYERLPELRQVIDQIQTGYFSPKEHELFKDVVNMLMNHDRFKVFADYEAYITCQDRVNELYKNPKEWTRTVIRNIAASGKFSSDRTISEYARDIWGVEPSDVKIPPPNEISFYIRV</sequence>
<evidence type="ECO:0000256" key="1">
    <source>
        <dbReference type="ARBA" id="ARBA00001275"/>
    </source>
</evidence>
<keyword evidence="4" id="KW-0021">Allosteric enzyme</keyword>
<keyword evidence="5" id="KW-0597">Phosphoprotein</keyword>
<accession>A0A673XBF2</accession>
<keyword evidence="10" id="KW-0007">Acetylation</keyword>
<evidence type="ECO:0000256" key="5">
    <source>
        <dbReference type="ARBA" id="ARBA00022553"/>
    </source>
</evidence>
<dbReference type="InterPro" id="IPR000811">
    <property type="entry name" value="Glyco_trans_35"/>
</dbReference>
<protein>
    <recommendedName>
        <fullName evidence="15">Alpha-1,4 glucan phosphorylase</fullName>
        <ecNumber evidence="15">2.4.1.1</ecNumber>
    </recommendedName>
</protein>
<comment type="cofactor">
    <cofactor evidence="2 15">
        <name>pyridoxal 5'-phosphate</name>
        <dbReference type="ChEBI" id="CHEBI:597326"/>
    </cofactor>
</comment>
<dbReference type="PIRSF" id="PIRSF000460">
    <property type="entry name" value="Pprylas_GlgP"/>
    <property type="match status" value="1"/>
</dbReference>
<evidence type="ECO:0000256" key="2">
    <source>
        <dbReference type="ARBA" id="ARBA00001933"/>
    </source>
</evidence>
<dbReference type="EC" id="2.4.1.1" evidence="15"/>
<keyword evidence="7 15" id="KW-0328">Glycosyltransferase</keyword>
<dbReference type="GO" id="GO:0005737">
    <property type="term" value="C:cytoplasm"/>
    <property type="evidence" value="ECO:0007669"/>
    <property type="project" value="TreeGrafter"/>
</dbReference>
<dbReference type="FunFam" id="3.40.50.2000:FF:000197">
    <property type="entry name" value="Alpha-1,4 glucan phosphorylase"/>
    <property type="match status" value="1"/>
</dbReference>
<comment type="subunit">
    <text evidence="12">Homodimer. Dimers associate into a tetramer to form the enzymatically active phosphorylase A.</text>
</comment>
<dbReference type="Proteomes" id="UP000472277">
    <property type="component" value="Chromosome 5"/>
</dbReference>
<comment type="function">
    <text evidence="15">Allosteric enzyme that catalyzes the rate-limiting step in glycogen catabolism, the phosphorolytic cleavage of glycogen to produce glucose-1-phosphate, and plays a central role in maintaining cellular and organismal glucose homeostasis.</text>
</comment>
<reference evidence="16" key="2">
    <citation type="submission" date="2025-09" db="UniProtKB">
        <authorList>
            <consortium name="Ensembl"/>
        </authorList>
    </citation>
    <scope>IDENTIFICATION</scope>
</reference>
<evidence type="ECO:0000313" key="17">
    <source>
        <dbReference type="Proteomes" id="UP000472277"/>
    </source>
</evidence>